<gene>
    <name evidence="1" type="ORF">DSM106972_060150</name>
</gene>
<evidence type="ECO:0000313" key="2">
    <source>
        <dbReference type="Proteomes" id="UP000271624"/>
    </source>
</evidence>
<dbReference type="AlphaFoldDB" id="A0A3S1D304"/>
<dbReference type="Pfam" id="PF14218">
    <property type="entry name" value="COP23"/>
    <property type="match status" value="1"/>
</dbReference>
<evidence type="ECO:0000313" key="1">
    <source>
        <dbReference type="EMBL" id="RUT02537.1"/>
    </source>
</evidence>
<sequence>MERTYGANTWTAIKSGRFYFVNGLLDMMKLGAFFQILSVTAIALTITSTISEPTNAQINKFYCGVSRGVPATLVRTPRGNKPMIRWVDTAFPAPWTPVRRCEDISARFQRFFSNGTLNFLRAGKFNGQPVLCVASYKGGPCLPSGVLVTLKSNANPRQVMQKLLDNRAGSSSDGSILLNEGNKSLDYLTIDDADYFDIQKIIDDRSESEQVGSVTNQE</sequence>
<accession>A0A3S1D304</accession>
<keyword evidence="2" id="KW-1185">Reference proteome</keyword>
<organism evidence="1 2">
    <name type="scientific">Dulcicalothrix desertica PCC 7102</name>
    <dbReference type="NCBI Taxonomy" id="232991"/>
    <lineage>
        <taxon>Bacteria</taxon>
        <taxon>Bacillati</taxon>
        <taxon>Cyanobacteriota</taxon>
        <taxon>Cyanophyceae</taxon>
        <taxon>Nostocales</taxon>
        <taxon>Calotrichaceae</taxon>
        <taxon>Dulcicalothrix</taxon>
    </lineage>
</organism>
<dbReference type="RefSeq" id="WP_325052227.1">
    <property type="nucleotide sequence ID" value="NZ_RSCL01000016.1"/>
</dbReference>
<dbReference type="InterPro" id="IPR025478">
    <property type="entry name" value="COP23"/>
</dbReference>
<dbReference type="Proteomes" id="UP000271624">
    <property type="component" value="Unassembled WGS sequence"/>
</dbReference>
<comment type="caution">
    <text evidence="1">The sequence shown here is derived from an EMBL/GenBank/DDBJ whole genome shotgun (WGS) entry which is preliminary data.</text>
</comment>
<proteinExistence type="predicted"/>
<reference evidence="1" key="2">
    <citation type="journal article" date="2019" name="Genome Biol. Evol.">
        <title>Day and night: Metabolic profiles and evolutionary relationships of six axenic non-marine cyanobacteria.</title>
        <authorList>
            <person name="Will S.E."/>
            <person name="Henke P."/>
            <person name="Boedeker C."/>
            <person name="Huang S."/>
            <person name="Brinkmann H."/>
            <person name="Rohde M."/>
            <person name="Jarek M."/>
            <person name="Friedl T."/>
            <person name="Seufert S."/>
            <person name="Schumacher M."/>
            <person name="Overmann J."/>
            <person name="Neumann-Schaal M."/>
            <person name="Petersen J."/>
        </authorList>
    </citation>
    <scope>NUCLEOTIDE SEQUENCE [LARGE SCALE GENOMIC DNA]</scope>
    <source>
        <strain evidence="1">PCC 7102</strain>
    </source>
</reference>
<dbReference type="EMBL" id="RSCL01000016">
    <property type="protein sequence ID" value="RUT02537.1"/>
    <property type="molecule type" value="Genomic_DNA"/>
</dbReference>
<protein>
    <submittedName>
        <fullName evidence="1">Uncharacterized protein</fullName>
    </submittedName>
</protein>
<reference evidence="1" key="1">
    <citation type="submission" date="2018-12" db="EMBL/GenBank/DDBJ databases">
        <authorList>
            <person name="Will S."/>
            <person name="Neumann-Schaal M."/>
            <person name="Henke P."/>
        </authorList>
    </citation>
    <scope>NUCLEOTIDE SEQUENCE</scope>
    <source>
        <strain evidence="1">PCC 7102</strain>
    </source>
</reference>
<name>A0A3S1D304_9CYAN</name>